<evidence type="ECO:0000313" key="2">
    <source>
        <dbReference type="EMBL" id="MCW6510900.1"/>
    </source>
</evidence>
<evidence type="ECO:0000259" key="1">
    <source>
        <dbReference type="Pfam" id="PF01261"/>
    </source>
</evidence>
<dbReference type="Proteomes" id="UP001165667">
    <property type="component" value="Unassembled WGS sequence"/>
</dbReference>
<comment type="caution">
    <text evidence="2">The sequence shown here is derived from an EMBL/GenBank/DDBJ whole genome shotgun (WGS) entry which is preliminary data.</text>
</comment>
<dbReference type="Gene3D" id="3.20.20.150">
    <property type="entry name" value="Divalent-metal-dependent TIM barrel enzymes"/>
    <property type="match status" value="1"/>
</dbReference>
<dbReference type="Pfam" id="PF01261">
    <property type="entry name" value="AP_endonuc_2"/>
    <property type="match status" value="1"/>
</dbReference>
<dbReference type="InterPro" id="IPR036237">
    <property type="entry name" value="Xyl_isomerase-like_sf"/>
</dbReference>
<dbReference type="AlphaFoldDB" id="A0AA41Z5V6"/>
<proteinExistence type="predicted"/>
<name>A0AA41Z5V6_9HYPH</name>
<protein>
    <submittedName>
        <fullName evidence="2">Sugar phosphate isomerase/epimerase</fullName>
    </submittedName>
</protein>
<dbReference type="GO" id="GO:0016853">
    <property type="term" value="F:isomerase activity"/>
    <property type="evidence" value="ECO:0007669"/>
    <property type="project" value="UniProtKB-KW"/>
</dbReference>
<reference evidence="2" key="1">
    <citation type="submission" date="2022-05" db="EMBL/GenBank/DDBJ databases">
        <authorList>
            <person name="Pankratov T."/>
        </authorList>
    </citation>
    <scope>NUCLEOTIDE SEQUENCE</scope>
    <source>
        <strain evidence="2">BP6-180914</strain>
    </source>
</reference>
<dbReference type="InterPro" id="IPR013022">
    <property type="entry name" value="Xyl_isomerase-like_TIM-brl"/>
</dbReference>
<dbReference type="EMBL" id="JAMOIM010000019">
    <property type="protein sequence ID" value="MCW6510900.1"/>
    <property type="molecule type" value="Genomic_DNA"/>
</dbReference>
<gene>
    <name evidence="2" type="ORF">M8523_23105</name>
</gene>
<feature type="domain" description="Xylose isomerase-like TIM barrel" evidence="1">
    <location>
        <begin position="49"/>
        <end position="235"/>
    </location>
</feature>
<dbReference type="RefSeq" id="WP_282587275.1">
    <property type="nucleotide sequence ID" value="NZ_JAMOIM010000019.1"/>
</dbReference>
<sequence>MGFTLSLSTNPFVNRFAEPEDLVDVLANEVDIGRIQLTHEFIDPAWPLPLVRRMTDRMAKSCAVSGVKVTSMMTGPYGRLNHFGHPDPEARRHSVAWFKTLADISADLGCPAIGTQFAILTFRDFDDPERRASIMAEALACWREVAEHALGRGLTYLFWEPMSVGRELGHTQAATRQLQAEIDAASLPLPLLPMVDIDHGDVSSSNPVDTDPYAWASNFAARSPIIHIKQSSMNKGGHWPFTAERNQDGRIQPLQMLTAIREGGGHDNELCLELAFREREPSDRAVVTQMRKSVAFWASHVDASRSQPDV</sequence>
<keyword evidence="3" id="KW-1185">Reference proteome</keyword>
<keyword evidence="2" id="KW-0413">Isomerase</keyword>
<accession>A0AA41Z5V6</accession>
<organism evidence="2 3">
    <name type="scientific">Lichenifustis flavocetrariae</name>
    <dbReference type="NCBI Taxonomy" id="2949735"/>
    <lineage>
        <taxon>Bacteria</taxon>
        <taxon>Pseudomonadati</taxon>
        <taxon>Pseudomonadota</taxon>
        <taxon>Alphaproteobacteria</taxon>
        <taxon>Hyphomicrobiales</taxon>
        <taxon>Lichenihabitantaceae</taxon>
        <taxon>Lichenifustis</taxon>
    </lineage>
</organism>
<dbReference type="SUPFAM" id="SSF51658">
    <property type="entry name" value="Xylose isomerase-like"/>
    <property type="match status" value="1"/>
</dbReference>
<evidence type="ECO:0000313" key="3">
    <source>
        <dbReference type="Proteomes" id="UP001165667"/>
    </source>
</evidence>